<name>A0ABR9FT62_9GAMM</name>
<dbReference type="InterPro" id="IPR050090">
    <property type="entry name" value="Tyrosine_recombinase_XerCD"/>
</dbReference>
<evidence type="ECO:0000256" key="2">
    <source>
        <dbReference type="ARBA" id="ARBA00022908"/>
    </source>
</evidence>
<evidence type="ECO:0000259" key="7">
    <source>
        <dbReference type="PROSITE" id="PS51900"/>
    </source>
</evidence>
<evidence type="ECO:0000259" key="6">
    <source>
        <dbReference type="PROSITE" id="PS51898"/>
    </source>
</evidence>
<comment type="caution">
    <text evidence="8">The sequence shown here is derived from an EMBL/GenBank/DDBJ whole genome shotgun (WGS) entry which is preliminary data.</text>
</comment>
<dbReference type="InterPro" id="IPR010998">
    <property type="entry name" value="Integrase_recombinase_N"/>
</dbReference>
<dbReference type="InterPro" id="IPR011010">
    <property type="entry name" value="DNA_brk_join_enz"/>
</dbReference>
<dbReference type="PANTHER" id="PTHR30349">
    <property type="entry name" value="PHAGE INTEGRASE-RELATED"/>
    <property type="match status" value="1"/>
</dbReference>
<dbReference type="PROSITE" id="PS51898">
    <property type="entry name" value="TYR_RECOMBINASE"/>
    <property type="match status" value="1"/>
</dbReference>
<dbReference type="PROSITE" id="PS51900">
    <property type="entry name" value="CB"/>
    <property type="match status" value="1"/>
</dbReference>
<gene>
    <name evidence="8" type="ORF">EI167_21845</name>
</gene>
<dbReference type="InterPro" id="IPR002104">
    <property type="entry name" value="Integrase_catalytic"/>
</dbReference>
<dbReference type="Gene3D" id="1.10.150.130">
    <property type="match status" value="1"/>
</dbReference>
<dbReference type="SUPFAM" id="SSF56349">
    <property type="entry name" value="DNA breaking-rejoining enzymes"/>
    <property type="match status" value="1"/>
</dbReference>
<protein>
    <submittedName>
        <fullName evidence="8">Phage integrase N-terminal SAM-like domain-containing protein</fullName>
    </submittedName>
</protein>
<dbReference type="Pfam" id="PF00589">
    <property type="entry name" value="Phage_integrase"/>
    <property type="match status" value="1"/>
</dbReference>
<feature type="domain" description="Tyr recombinase" evidence="6">
    <location>
        <begin position="103"/>
        <end position="176"/>
    </location>
</feature>
<sequence>MKTRSPFLNYIAEYMLVRQYSLRTVDTYLRWIASYIHFHNKRHPASMGDNEVERYLEHLVLKQNVAPRTQATALNSLSFLYKHIIKSELSLNLNFARSKKQAKLPVVMTPEEVKLLMTHLNKRYYLIAGLMYGSGLRVMEAVQLRVKDIDFDYKCIQVWNGKGNKHRIVTLATELI</sequence>
<keyword evidence="4" id="KW-0233">DNA recombination</keyword>
<evidence type="ECO:0000256" key="1">
    <source>
        <dbReference type="ARBA" id="ARBA00008857"/>
    </source>
</evidence>
<dbReference type="Proteomes" id="UP000707245">
    <property type="component" value="Unassembled WGS sequence"/>
</dbReference>
<reference evidence="8 9" key="1">
    <citation type="submission" date="2020-07" db="EMBL/GenBank/DDBJ databases">
        <title>Halophilic bacteria isolated from french cheeses.</title>
        <authorList>
            <person name="Kothe C.I."/>
            <person name="Farah-Kraiem B."/>
            <person name="Renault P."/>
            <person name="Dridi B."/>
        </authorList>
    </citation>
    <scope>NUCLEOTIDE SEQUENCE [LARGE SCALE GENOMIC DNA]</scope>
    <source>
        <strain evidence="8 9">FME14</strain>
    </source>
</reference>
<keyword evidence="9" id="KW-1185">Reference proteome</keyword>
<dbReference type="RefSeq" id="WP_192543278.1">
    <property type="nucleotide sequence ID" value="NZ_RRZA01000207.1"/>
</dbReference>
<organism evidence="8 9">
    <name type="scientific">Pseudoalteromonas prydzensis</name>
    <dbReference type="NCBI Taxonomy" id="182141"/>
    <lineage>
        <taxon>Bacteria</taxon>
        <taxon>Pseudomonadati</taxon>
        <taxon>Pseudomonadota</taxon>
        <taxon>Gammaproteobacteria</taxon>
        <taxon>Alteromonadales</taxon>
        <taxon>Pseudoalteromonadaceae</taxon>
        <taxon>Pseudoalteromonas</taxon>
    </lineage>
</organism>
<dbReference type="PANTHER" id="PTHR30349:SF64">
    <property type="entry name" value="PROPHAGE INTEGRASE INTD-RELATED"/>
    <property type="match status" value="1"/>
</dbReference>
<keyword evidence="2" id="KW-0229">DNA integration</keyword>
<dbReference type="Gene3D" id="1.10.443.10">
    <property type="entry name" value="Intergrase catalytic core"/>
    <property type="match status" value="1"/>
</dbReference>
<dbReference type="InterPro" id="IPR044068">
    <property type="entry name" value="CB"/>
</dbReference>
<dbReference type="InterPro" id="IPR004107">
    <property type="entry name" value="Integrase_SAM-like_N"/>
</dbReference>
<dbReference type="EMBL" id="RRZA01000207">
    <property type="protein sequence ID" value="MBE0459994.1"/>
    <property type="molecule type" value="Genomic_DNA"/>
</dbReference>
<evidence type="ECO:0000256" key="4">
    <source>
        <dbReference type="ARBA" id="ARBA00023172"/>
    </source>
</evidence>
<dbReference type="InterPro" id="IPR013762">
    <property type="entry name" value="Integrase-like_cat_sf"/>
</dbReference>
<accession>A0ABR9FT62</accession>
<dbReference type="Pfam" id="PF13495">
    <property type="entry name" value="Phage_int_SAM_4"/>
    <property type="match status" value="1"/>
</dbReference>
<feature type="non-terminal residue" evidence="8">
    <location>
        <position position="176"/>
    </location>
</feature>
<evidence type="ECO:0000256" key="5">
    <source>
        <dbReference type="PROSITE-ProRule" id="PRU01248"/>
    </source>
</evidence>
<evidence type="ECO:0000256" key="3">
    <source>
        <dbReference type="ARBA" id="ARBA00023125"/>
    </source>
</evidence>
<feature type="domain" description="Core-binding (CB)" evidence="7">
    <location>
        <begin position="1"/>
        <end position="85"/>
    </location>
</feature>
<evidence type="ECO:0000313" key="8">
    <source>
        <dbReference type="EMBL" id="MBE0459994.1"/>
    </source>
</evidence>
<proteinExistence type="inferred from homology"/>
<comment type="similarity">
    <text evidence="1">Belongs to the 'phage' integrase family.</text>
</comment>
<keyword evidence="3 5" id="KW-0238">DNA-binding</keyword>
<evidence type="ECO:0000313" key="9">
    <source>
        <dbReference type="Proteomes" id="UP000707245"/>
    </source>
</evidence>